<evidence type="ECO:0000313" key="4">
    <source>
        <dbReference type="Proteomes" id="UP000078428"/>
    </source>
</evidence>
<organism evidence="3 4">
    <name type="scientific">Paramagnetospirillum marisnigri</name>
    <dbReference type="NCBI Taxonomy" id="1285242"/>
    <lineage>
        <taxon>Bacteria</taxon>
        <taxon>Pseudomonadati</taxon>
        <taxon>Pseudomonadota</taxon>
        <taxon>Alphaproteobacteria</taxon>
        <taxon>Rhodospirillales</taxon>
        <taxon>Magnetospirillaceae</taxon>
        <taxon>Paramagnetospirillum</taxon>
    </lineage>
</organism>
<feature type="chain" id="PRO_5008091968" description="Beta-lactamase-related domain-containing protein" evidence="1">
    <location>
        <begin position="18"/>
        <end position="362"/>
    </location>
</feature>
<dbReference type="EMBL" id="LWQT01000075">
    <property type="protein sequence ID" value="OAN48446.1"/>
    <property type="molecule type" value="Genomic_DNA"/>
</dbReference>
<dbReference type="PANTHER" id="PTHR46825:SF9">
    <property type="entry name" value="BETA-LACTAMASE-RELATED DOMAIN-CONTAINING PROTEIN"/>
    <property type="match status" value="1"/>
</dbReference>
<evidence type="ECO:0000256" key="1">
    <source>
        <dbReference type="SAM" id="SignalP"/>
    </source>
</evidence>
<name>A0A178MIE9_9PROT</name>
<protein>
    <recommendedName>
        <fullName evidence="2">Beta-lactamase-related domain-containing protein</fullName>
    </recommendedName>
</protein>
<dbReference type="Proteomes" id="UP000078428">
    <property type="component" value="Unassembled WGS sequence"/>
</dbReference>
<keyword evidence="4" id="KW-1185">Reference proteome</keyword>
<comment type="caution">
    <text evidence="3">The sequence shown here is derived from an EMBL/GenBank/DDBJ whole genome shotgun (WGS) entry which is preliminary data.</text>
</comment>
<gene>
    <name evidence="3" type="ORF">A6A04_20145</name>
</gene>
<dbReference type="Pfam" id="PF00144">
    <property type="entry name" value="Beta-lactamase"/>
    <property type="match status" value="1"/>
</dbReference>
<dbReference type="Gene3D" id="3.40.710.10">
    <property type="entry name" value="DD-peptidase/beta-lactamase superfamily"/>
    <property type="match status" value="1"/>
</dbReference>
<keyword evidence="1" id="KW-0732">Signal</keyword>
<dbReference type="STRING" id="1285242.A6A04_20145"/>
<accession>A0A178MIE9</accession>
<dbReference type="AlphaFoldDB" id="A0A178MIE9"/>
<reference evidence="3 4" key="1">
    <citation type="submission" date="2016-04" db="EMBL/GenBank/DDBJ databases">
        <title>Draft genome sequence of freshwater magnetotactic bacteria Magnetospirillum marisnigri SP-1 and Magnetospirillum moscoviense BB-1.</title>
        <authorList>
            <person name="Koziaeva V."/>
            <person name="Dziuba M.V."/>
            <person name="Ivanov T.M."/>
            <person name="Kuznetsov B."/>
            <person name="Grouzdev D.S."/>
        </authorList>
    </citation>
    <scope>NUCLEOTIDE SEQUENCE [LARGE SCALE GENOMIC DNA]</scope>
    <source>
        <strain evidence="3 4">SP-1</strain>
    </source>
</reference>
<dbReference type="SUPFAM" id="SSF56601">
    <property type="entry name" value="beta-lactamase/transpeptidase-like"/>
    <property type="match status" value="1"/>
</dbReference>
<proteinExistence type="predicted"/>
<dbReference type="InterPro" id="IPR012338">
    <property type="entry name" value="Beta-lactam/transpept-like"/>
</dbReference>
<feature type="domain" description="Beta-lactamase-related" evidence="2">
    <location>
        <begin position="25"/>
        <end position="344"/>
    </location>
</feature>
<sequence>MVVAVSALLSAPAPALADPVPTAAFQAILDRYLEREDLAGGVLLVSSPQQRIVVASGVANRRTGAAVTPDSRFYAASVGKMSVATAALQLVEDGKLSLDASVASLAGGIPNIGKLANARAARVENLLNHSSGIPEYLTEDFLDFHHAKASTLTPAVAMPFAFDEPATGRVGKAYEYCNSNYVLLGEIIGTADGTSFEASLQRRVLDRAGMGDTTVGARNFTDARLAHGYADIEDSGKEQDVSRYVWSSPLGDGPLVTTAADLEKFLFALFRDGKLLKPATLARMTEASALEDGYGMGVQRDSDRWGPWFGHTGLEDGFEAEVRYYPESQTAFVFLTNGNSTSDTSILDKAAATLFQSRKSSR</sequence>
<dbReference type="PANTHER" id="PTHR46825">
    <property type="entry name" value="D-ALANYL-D-ALANINE-CARBOXYPEPTIDASE/ENDOPEPTIDASE AMPH"/>
    <property type="match status" value="1"/>
</dbReference>
<dbReference type="InterPro" id="IPR001466">
    <property type="entry name" value="Beta-lactam-related"/>
</dbReference>
<evidence type="ECO:0000259" key="2">
    <source>
        <dbReference type="Pfam" id="PF00144"/>
    </source>
</evidence>
<dbReference type="InterPro" id="IPR050491">
    <property type="entry name" value="AmpC-like"/>
</dbReference>
<evidence type="ECO:0000313" key="3">
    <source>
        <dbReference type="EMBL" id="OAN48446.1"/>
    </source>
</evidence>
<feature type="signal peptide" evidence="1">
    <location>
        <begin position="1"/>
        <end position="17"/>
    </location>
</feature>